<dbReference type="CDD" id="cd16936">
    <property type="entry name" value="HATPase_RsbW-like"/>
    <property type="match status" value="1"/>
</dbReference>
<name>A0A1V2IIX0_9ACTN</name>
<feature type="compositionally biased region" description="Basic and acidic residues" evidence="2">
    <location>
        <begin position="15"/>
        <end position="26"/>
    </location>
</feature>
<keyword evidence="1" id="KW-0378">Hydrolase</keyword>
<feature type="domain" description="GAF" evidence="3">
    <location>
        <begin position="87"/>
        <end position="248"/>
    </location>
</feature>
<dbReference type="InterPro" id="IPR001932">
    <property type="entry name" value="PPM-type_phosphatase-like_dom"/>
</dbReference>
<dbReference type="Proteomes" id="UP000188929">
    <property type="component" value="Unassembled WGS sequence"/>
</dbReference>
<dbReference type="Gene3D" id="3.60.40.10">
    <property type="entry name" value="PPM-type phosphatase domain"/>
    <property type="match status" value="1"/>
</dbReference>
<accession>A0A1V2IIX0</accession>
<dbReference type="InterPro" id="IPR029016">
    <property type="entry name" value="GAF-like_dom_sf"/>
</dbReference>
<evidence type="ECO:0000256" key="2">
    <source>
        <dbReference type="SAM" id="MobiDB-lite"/>
    </source>
</evidence>
<comment type="caution">
    <text evidence="5">The sequence shown here is derived from an EMBL/GenBank/DDBJ whole genome shotgun (WGS) entry which is preliminary data.</text>
</comment>
<protein>
    <recommendedName>
        <fullName evidence="7">Serine/threonine protein phosphatase</fullName>
    </recommendedName>
</protein>
<dbReference type="Pfam" id="PF01590">
    <property type="entry name" value="GAF"/>
    <property type="match status" value="1"/>
</dbReference>
<feature type="compositionally biased region" description="Low complexity" evidence="2">
    <location>
        <begin position="490"/>
        <end position="501"/>
    </location>
</feature>
<feature type="compositionally biased region" description="Basic and acidic residues" evidence="2">
    <location>
        <begin position="520"/>
        <end position="549"/>
    </location>
</feature>
<evidence type="ECO:0000259" key="4">
    <source>
        <dbReference type="SMART" id="SM00331"/>
    </source>
</evidence>
<feature type="domain" description="PPM-type phosphatase" evidence="4">
    <location>
        <begin position="266"/>
        <end position="626"/>
    </location>
</feature>
<dbReference type="AlphaFoldDB" id="A0A1V2IIX0"/>
<evidence type="ECO:0000259" key="3">
    <source>
        <dbReference type="SMART" id="SM00065"/>
    </source>
</evidence>
<dbReference type="EMBL" id="MOMC01000007">
    <property type="protein sequence ID" value="ONH33134.1"/>
    <property type="molecule type" value="Genomic_DNA"/>
</dbReference>
<keyword evidence="6" id="KW-1185">Reference proteome</keyword>
<dbReference type="SUPFAM" id="SSF55781">
    <property type="entry name" value="GAF domain-like"/>
    <property type="match status" value="1"/>
</dbReference>
<dbReference type="InterPro" id="IPR036457">
    <property type="entry name" value="PPM-type-like_dom_sf"/>
</dbReference>
<dbReference type="Pfam" id="PF07228">
    <property type="entry name" value="SpoIIE"/>
    <property type="match status" value="2"/>
</dbReference>
<dbReference type="Pfam" id="PF13581">
    <property type="entry name" value="HATPase_c_2"/>
    <property type="match status" value="1"/>
</dbReference>
<dbReference type="Gene3D" id="3.30.565.10">
    <property type="entry name" value="Histidine kinase-like ATPase, C-terminal domain"/>
    <property type="match status" value="1"/>
</dbReference>
<gene>
    <name evidence="5" type="ORF">BL253_02550</name>
</gene>
<evidence type="ECO:0008006" key="7">
    <source>
        <dbReference type="Google" id="ProtNLM"/>
    </source>
</evidence>
<sequence length="772" mass="82177">MRRPGAGGERPAAGQDKRPDAGREASRGIGAGGAGPDWAAASRRAAALWDAARSLPGARRRHAEERAVLEGLLFLSDASLRLGGSLEPYRIIEMVVELARRRLGDGAMLWLRAPEGDVIDLAAVDHVDPQAAAYVRALTATRPARLSDDYAPGAVVRTGEPMCIEDLTPTLRRALFPDPQEYARFRQFGWGPSMTVPLPYGDQVIGALTLSRVHGDPPYSKAEQTIAEDLARRAALALVNARMYRESQEAGRALQRSLLPAHPPVLEGADVAMEYRPGTTGTEVGGDFYDVIPLAGGRVGLAIGDVMGRGLRAAAVMGQLRAALRAYALEEWGPAELLARLDMMVSSLPGLPFATCLYGIYEPARAAPVTGSRDADPASGGPDPQCARVVLAGAGHPAPLLIPPDDDPSYLEIDPGLPLGVGDPAHFVESAVELPPGSSLVFFTDGLVESRHRPLSDGLDLLRAGMGEQLARRRAAARRAEIDAARQRHPAASTTATTVAPTRERMPGSPSPGDPAPDAAVDRRAGGSDHWTGPERRTGSDRRTRDRRAPGPGRPPGGIERRRGGDRRRRTRSGFSVRSWSGPDTVDLDDGHWPQNASRALLELSLLAADLPPDTDDDTALLVLTTQAAGPPLLELVMPPVAASAAQARTAVRAVVGARALGRADDAALLVSEICTNAIKHARSELTLRVWAEPARLRISVEDREGATLPRPGRAARGDPEAESGWGLLLVEALADAWGVQTTPGGKRVWFDLDLLRQAPPDDGPHFDRRPG</sequence>
<proteinExistence type="predicted"/>
<dbReference type="PANTHER" id="PTHR43156:SF2">
    <property type="entry name" value="STAGE II SPORULATION PROTEIN E"/>
    <property type="match status" value="1"/>
</dbReference>
<feature type="region of interest" description="Disordered" evidence="2">
    <location>
        <begin position="475"/>
        <end position="591"/>
    </location>
</feature>
<feature type="region of interest" description="Disordered" evidence="2">
    <location>
        <begin position="1"/>
        <end position="36"/>
    </location>
</feature>
<reference evidence="6" key="1">
    <citation type="submission" date="2016-10" db="EMBL/GenBank/DDBJ databases">
        <title>Frankia sp. NRRL B-16386 Genome sequencing.</title>
        <authorList>
            <person name="Ghodhbane-Gtari F."/>
            <person name="Swanson E."/>
            <person name="Gueddou A."/>
            <person name="Hezbri K."/>
            <person name="Ktari K."/>
            <person name="Nouioui I."/>
            <person name="Morris K."/>
            <person name="Simpson S."/>
            <person name="Abebe-Akele F."/>
            <person name="Thomas K."/>
            <person name="Gtari M."/>
            <person name="Tisa L.S."/>
        </authorList>
    </citation>
    <scope>NUCLEOTIDE SEQUENCE [LARGE SCALE GENOMIC DNA]</scope>
    <source>
        <strain evidence="6">NRRL B-16386</strain>
    </source>
</reference>
<dbReference type="InterPro" id="IPR052016">
    <property type="entry name" value="Bact_Sigma-Reg"/>
</dbReference>
<dbReference type="SMART" id="SM00331">
    <property type="entry name" value="PP2C_SIG"/>
    <property type="match status" value="1"/>
</dbReference>
<dbReference type="SMART" id="SM00065">
    <property type="entry name" value="GAF"/>
    <property type="match status" value="1"/>
</dbReference>
<dbReference type="InterPro" id="IPR003594">
    <property type="entry name" value="HATPase_dom"/>
</dbReference>
<organism evidence="5 6">
    <name type="scientific">Pseudofrankia asymbiotica</name>
    <dbReference type="NCBI Taxonomy" id="1834516"/>
    <lineage>
        <taxon>Bacteria</taxon>
        <taxon>Bacillati</taxon>
        <taxon>Actinomycetota</taxon>
        <taxon>Actinomycetes</taxon>
        <taxon>Frankiales</taxon>
        <taxon>Frankiaceae</taxon>
        <taxon>Pseudofrankia</taxon>
    </lineage>
</organism>
<dbReference type="InterPro" id="IPR036890">
    <property type="entry name" value="HATPase_C_sf"/>
</dbReference>
<dbReference type="SUPFAM" id="SSF55874">
    <property type="entry name" value="ATPase domain of HSP90 chaperone/DNA topoisomerase II/histidine kinase"/>
    <property type="match status" value="1"/>
</dbReference>
<dbReference type="GO" id="GO:0016791">
    <property type="term" value="F:phosphatase activity"/>
    <property type="evidence" value="ECO:0007669"/>
    <property type="project" value="TreeGrafter"/>
</dbReference>
<dbReference type="InterPro" id="IPR003018">
    <property type="entry name" value="GAF"/>
</dbReference>
<evidence type="ECO:0000313" key="5">
    <source>
        <dbReference type="EMBL" id="ONH33134.1"/>
    </source>
</evidence>
<dbReference type="Gene3D" id="3.30.450.40">
    <property type="match status" value="1"/>
</dbReference>
<evidence type="ECO:0000313" key="6">
    <source>
        <dbReference type="Proteomes" id="UP000188929"/>
    </source>
</evidence>
<dbReference type="PANTHER" id="PTHR43156">
    <property type="entry name" value="STAGE II SPORULATION PROTEIN E-RELATED"/>
    <property type="match status" value="1"/>
</dbReference>
<dbReference type="STRING" id="1834516.BL253_02550"/>
<evidence type="ECO:0000256" key="1">
    <source>
        <dbReference type="ARBA" id="ARBA00022801"/>
    </source>
</evidence>